<dbReference type="GO" id="GO:0016747">
    <property type="term" value="F:acyltransferase activity, transferring groups other than amino-acyl groups"/>
    <property type="evidence" value="ECO:0007669"/>
    <property type="project" value="TreeGrafter"/>
</dbReference>
<dbReference type="Gene3D" id="3.30.559.10">
    <property type="entry name" value="Chloramphenicol acetyltransferase-like domain"/>
    <property type="match status" value="2"/>
</dbReference>
<keyword evidence="3" id="KW-0012">Acyltransferase</keyword>
<dbReference type="EMBL" id="JAJAGQ010000010">
    <property type="protein sequence ID" value="KAJ8551950.1"/>
    <property type="molecule type" value="Genomic_DNA"/>
</dbReference>
<dbReference type="OrthoDB" id="671439at2759"/>
<dbReference type="FunFam" id="3.30.559.10:FF:000008">
    <property type="entry name" value="Tryptamine hydroxycinnamoyl transferase"/>
    <property type="match status" value="1"/>
</dbReference>
<evidence type="ECO:0000313" key="4">
    <source>
        <dbReference type="EMBL" id="KAJ8551950.1"/>
    </source>
</evidence>
<evidence type="ECO:0000313" key="5">
    <source>
        <dbReference type="Proteomes" id="UP001152561"/>
    </source>
</evidence>
<proteinExistence type="inferred from homology"/>
<evidence type="ECO:0000256" key="3">
    <source>
        <dbReference type="ARBA" id="ARBA00023315"/>
    </source>
</evidence>
<evidence type="ECO:0000256" key="2">
    <source>
        <dbReference type="ARBA" id="ARBA00022679"/>
    </source>
</evidence>
<sequence length="452" mass="51253">MNVMVEKSSMIKPLYETAPHPTTSHIPLSVFDKVTFHAHIAIIYAYHPPTPPNCAIELGLQKTLAIYREMAGRLGKDESGNFVIFLNDKGVKFIEAKVENALDHSILLKPSPILLSLHPNFEDVDGLFQVQITRFTCGSMIVGLGIHHKVVDGRSASNFLVAWSRATRGLRINPLPFRDRTIGTPRNPPFIEFEHEGVEFMSKRVKEEYSHDETPQIEKDIVVKKIHFTQEFLTKIKAIASSKNGLDKPYSTFQSLLAHLWRVTTRARNLHDSETTFIKIAVDGRMRLTPQAPNEYFGNLVLWAFPTTKVKDLLHESLPYAAKLIRDAIEKVNNDYFKSFIDFANHEAIERDLIPTANSNKPIFCPNLEVDSWLSFPSHDLDFGTGGPFSFMPSYYPVEGMILFVPSSNEEGGIDAFIPLFKENLPTFKKFCYAIDFMQAKKLHSSIIHSLM</sequence>
<evidence type="ECO:0000256" key="1">
    <source>
        <dbReference type="ARBA" id="ARBA00009861"/>
    </source>
</evidence>
<protein>
    <submittedName>
        <fullName evidence="4">Uncharacterized protein</fullName>
    </submittedName>
</protein>
<accession>A0A9Q1REU3</accession>
<reference evidence="5" key="1">
    <citation type="journal article" date="2023" name="Proc. Natl. Acad. Sci. U.S.A.">
        <title>Genomic and structural basis for evolution of tropane alkaloid biosynthesis.</title>
        <authorList>
            <person name="Wanga Y.-J."/>
            <person name="Taina T."/>
            <person name="Yua J.-Y."/>
            <person name="Lia J."/>
            <person name="Xua B."/>
            <person name="Chenc J."/>
            <person name="D'Auriad J.C."/>
            <person name="Huanga J.-P."/>
            <person name="Huanga S.-X."/>
        </authorList>
    </citation>
    <scope>NUCLEOTIDE SEQUENCE [LARGE SCALE GENOMIC DNA]</scope>
    <source>
        <strain evidence="5">cv. KIB-2019</strain>
    </source>
</reference>
<name>A0A9Q1REU3_9SOLA</name>
<dbReference type="Pfam" id="PF02458">
    <property type="entry name" value="Transferase"/>
    <property type="match status" value="1"/>
</dbReference>
<dbReference type="PANTHER" id="PTHR31642">
    <property type="entry name" value="TRICHOTHECENE 3-O-ACETYLTRANSFERASE"/>
    <property type="match status" value="1"/>
</dbReference>
<dbReference type="InterPro" id="IPR050317">
    <property type="entry name" value="Plant_Fungal_Acyltransferase"/>
</dbReference>
<dbReference type="PANTHER" id="PTHR31642:SF13">
    <property type="entry name" value="AGMATINE HYDROXYCINNAMOYLTRANSFERASE 1"/>
    <property type="match status" value="1"/>
</dbReference>
<organism evidence="4 5">
    <name type="scientific">Anisodus acutangulus</name>
    <dbReference type="NCBI Taxonomy" id="402998"/>
    <lineage>
        <taxon>Eukaryota</taxon>
        <taxon>Viridiplantae</taxon>
        <taxon>Streptophyta</taxon>
        <taxon>Embryophyta</taxon>
        <taxon>Tracheophyta</taxon>
        <taxon>Spermatophyta</taxon>
        <taxon>Magnoliopsida</taxon>
        <taxon>eudicotyledons</taxon>
        <taxon>Gunneridae</taxon>
        <taxon>Pentapetalae</taxon>
        <taxon>asterids</taxon>
        <taxon>lamiids</taxon>
        <taxon>Solanales</taxon>
        <taxon>Solanaceae</taxon>
        <taxon>Solanoideae</taxon>
        <taxon>Hyoscyameae</taxon>
        <taxon>Anisodus</taxon>
    </lineage>
</organism>
<dbReference type="InterPro" id="IPR023213">
    <property type="entry name" value="CAT-like_dom_sf"/>
</dbReference>
<comment type="similarity">
    <text evidence="1">Belongs to the plant acyltransferase family.</text>
</comment>
<comment type="caution">
    <text evidence="4">The sequence shown here is derived from an EMBL/GenBank/DDBJ whole genome shotgun (WGS) entry which is preliminary data.</text>
</comment>
<gene>
    <name evidence="4" type="ORF">K7X08_028393</name>
</gene>
<keyword evidence="2" id="KW-0808">Transferase</keyword>
<keyword evidence="5" id="KW-1185">Reference proteome</keyword>
<dbReference type="Proteomes" id="UP001152561">
    <property type="component" value="Unassembled WGS sequence"/>
</dbReference>
<dbReference type="AlphaFoldDB" id="A0A9Q1REU3"/>